<dbReference type="CDD" id="cd06588">
    <property type="entry name" value="PhnB_like"/>
    <property type="match status" value="1"/>
</dbReference>
<dbReference type="InterPro" id="IPR004360">
    <property type="entry name" value="Glyas_Fos-R_dOase_dom"/>
</dbReference>
<dbReference type="Pfam" id="PF00903">
    <property type="entry name" value="Glyoxalase"/>
    <property type="match status" value="1"/>
</dbReference>
<sequence length="138" mass="14856">MATQLNPYLGFRDNARQAMEFYHDVFGGDLTLSTFGEAHASDDPAERDKIMHGRVDGANGLTLMGSDTPDSMEYAKPQGFSVSLSGTDETELRGYWDKLAAGGTVLQPLVAAPWGDIFGMCTDRFGIGWMVNIAGAQG</sequence>
<accession>A0ABV4UIF2</accession>
<dbReference type="RefSeq" id="WP_373970172.1">
    <property type="nucleotide sequence ID" value="NZ_JBHDLJ010000001.1"/>
</dbReference>
<dbReference type="PANTHER" id="PTHR33990">
    <property type="entry name" value="PROTEIN YJDN-RELATED"/>
    <property type="match status" value="1"/>
</dbReference>
<feature type="domain" description="Glyoxalase/fosfomycin resistance/dioxygenase" evidence="1">
    <location>
        <begin position="10"/>
        <end position="130"/>
    </location>
</feature>
<evidence type="ECO:0000259" key="1">
    <source>
        <dbReference type="Pfam" id="PF00903"/>
    </source>
</evidence>
<keyword evidence="3" id="KW-1185">Reference proteome</keyword>
<proteinExistence type="predicted"/>
<reference evidence="2 3" key="1">
    <citation type="submission" date="2024-09" db="EMBL/GenBank/DDBJ databases">
        <authorList>
            <person name="Salinas-Garcia M.A."/>
            <person name="Prieme A."/>
        </authorList>
    </citation>
    <scope>NUCLEOTIDE SEQUENCE [LARGE SCALE GENOMIC DNA]</scope>
    <source>
        <strain evidence="2 3">DSM 21081</strain>
    </source>
</reference>
<dbReference type="PANTHER" id="PTHR33990:SF1">
    <property type="entry name" value="PROTEIN YJDN"/>
    <property type="match status" value="1"/>
</dbReference>
<name>A0ABV4UIF2_9MICC</name>
<protein>
    <submittedName>
        <fullName evidence="2">VOC family protein</fullName>
    </submittedName>
</protein>
<dbReference type="Proteomes" id="UP001575652">
    <property type="component" value="Unassembled WGS sequence"/>
</dbReference>
<dbReference type="InterPro" id="IPR029068">
    <property type="entry name" value="Glyas_Bleomycin-R_OHBP_Dase"/>
</dbReference>
<organism evidence="2 3">
    <name type="scientific">Arthrobacter halodurans</name>
    <dbReference type="NCBI Taxonomy" id="516699"/>
    <lineage>
        <taxon>Bacteria</taxon>
        <taxon>Bacillati</taxon>
        <taxon>Actinomycetota</taxon>
        <taxon>Actinomycetes</taxon>
        <taxon>Micrococcales</taxon>
        <taxon>Micrococcaceae</taxon>
        <taxon>Arthrobacter</taxon>
    </lineage>
</organism>
<dbReference type="SUPFAM" id="SSF54593">
    <property type="entry name" value="Glyoxalase/Bleomycin resistance protein/Dihydroxybiphenyl dioxygenase"/>
    <property type="match status" value="1"/>
</dbReference>
<comment type="caution">
    <text evidence="2">The sequence shown here is derived from an EMBL/GenBank/DDBJ whole genome shotgun (WGS) entry which is preliminary data.</text>
</comment>
<dbReference type="InterPro" id="IPR028973">
    <property type="entry name" value="PhnB-like"/>
</dbReference>
<evidence type="ECO:0000313" key="2">
    <source>
        <dbReference type="EMBL" id="MFB0832997.1"/>
    </source>
</evidence>
<evidence type="ECO:0000313" key="3">
    <source>
        <dbReference type="Proteomes" id="UP001575652"/>
    </source>
</evidence>
<gene>
    <name evidence="2" type="ORF">ACETWP_00160</name>
</gene>
<dbReference type="Gene3D" id="3.10.180.10">
    <property type="entry name" value="2,3-Dihydroxybiphenyl 1,2-Dioxygenase, domain 1"/>
    <property type="match status" value="1"/>
</dbReference>
<dbReference type="EMBL" id="JBHDLJ010000001">
    <property type="protein sequence ID" value="MFB0832997.1"/>
    <property type="molecule type" value="Genomic_DNA"/>
</dbReference>